<sequence length="90" mass="10301">MQKQGIHYSDDNFEKVADNHVVELSTRVVRGNMLKDADNPYDQTQITADSWEKANEVKERLRKDCGIELTGIETFLLSTHFMINSEEAGK</sequence>
<evidence type="ECO:0000313" key="1">
    <source>
        <dbReference type="EMBL" id="MSS59235.1"/>
    </source>
</evidence>
<organism evidence="1 2">
    <name type="scientific">Stecheria intestinalis</name>
    <dbReference type="NCBI Taxonomy" id="2606630"/>
    <lineage>
        <taxon>Bacteria</taxon>
        <taxon>Bacillati</taxon>
        <taxon>Bacillota</taxon>
        <taxon>Erysipelotrichia</taxon>
        <taxon>Erysipelotrichales</taxon>
        <taxon>Erysipelotrichaceae</taxon>
        <taxon>Stecheria</taxon>
    </lineage>
</organism>
<dbReference type="AlphaFoldDB" id="A0A7X2NTL2"/>
<reference evidence="1 2" key="1">
    <citation type="submission" date="2019-08" db="EMBL/GenBank/DDBJ databases">
        <title>In-depth cultivation of the pig gut microbiome towards novel bacterial diversity and tailored functional studies.</title>
        <authorList>
            <person name="Wylensek D."/>
            <person name="Hitch T.C.A."/>
            <person name="Clavel T."/>
        </authorList>
    </citation>
    <scope>NUCLEOTIDE SEQUENCE [LARGE SCALE GENOMIC DNA]</scope>
    <source>
        <strain evidence="1 2">Oil+RF-744-GAM-WT-6</strain>
    </source>
</reference>
<name>A0A7X2NTL2_9FIRM</name>
<protein>
    <submittedName>
        <fullName evidence="1">Uncharacterized protein</fullName>
    </submittedName>
</protein>
<dbReference type="EMBL" id="VUMN01000026">
    <property type="protein sequence ID" value="MSS59235.1"/>
    <property type="molecule type" value="Genomic_DNA"/>
</dbReference>
<dbReference type="Proteomes" id="UP000461880">
    <property type="component" value="Unassembled WGS sequence"/>
</dbReference>
<evidence type="ECO:0000313" key="2">
    <source>
        <dbReference type="Proteomes" id="UP000461880"/>
    </source>
</evidence>
<keyword evidence="2" id="KW-1185">Reference proteome</keyword>
<comment type="caution">
    <text evidence="1">The sequence shown here is derived from an EMBL/GenBank/DDBJ whole genome shotgun (WGS) entry which is preliminary data.</text>
</comment>
<dbReference type="Gene3D" id="1.10.1790.10">
    <property type="entry name" value="PRD domain"/>
    <property type="match status" value="1"/>
</dbReference>
<proteinExistence type="predicted"/>
<dbReference type="RefSeq" id="WP_135358129.1">
    <property type="nucleotide sequence ID" value="NZ_VUMN01000026.1"/>
</dbReference>
<gene>
    <name evidence="1" type="ORF">FYJ51_10040</name>
</gene>
<accession>A0A7X2NTL2</accession>